<evidence type="ECO:0000259" key="5">
    <source>
        <dbReference type="Pfam" id="PF07730"/>
    </source>
</evidence>
<name>A0A0V8RZH3_9ACTO</name>
<feature type="transmembrane region" description="Helical" evidence="4">
    <location>
        <begin position="136"/>
        <end position="155"/>
    </location>
</feature>
<dbReference type="EMBL" id="LLVT01000001">
    <property type="protein sequence ID" value="KSW13416.1"/>
    <property type="molecule type" value="Genomic_DNA"/>
</dbReference>
<feature type="transmembrane region" description="Helical" evidence="4">
    <location>
        <begin position="35"/>
        <end position="54"/>
    </location>
</feature>
<dbReference type="GO" id="GO:0000155">
    <property type="term" value="F:phosphorelay sensor kinase activity"/>
    <property type="evidence" value="ECO:0007669"/>
    <property type="project" value="InterPro"/>
</dbReference>
<feature type="domain" description="Signal transduction histidine kinase subgroup 3 dimerisation and phosphoacceptor" evidence="5">
    <location>
        <begin position="176"/>
        <end position="240"/>
    </location>
</feature>
<dbReference type="InterPro" id="IPR011712">
    <property type="entry name" value="Sig_transdc_His_kin_sub3_dim/P"/>
</dbReference>
<keyword evidence="4" id="KW-0472">Membrane</keyword>
<protein>
    <submittedName>
        <fullName evidence="6">Histidine kinase</fullName>
    </submittedName>
</protein>
<dbReference type="Pfam" id="PF07730">
    <property type="entry name" value="HisKA_3"/>
    <property type="match status" value="1"/>
</dbReference>
<dbReference type="RefSeq" id="WP_060566179.1">
    <property type="nucleotide sequence ID" value="NZ_CP040006.1"/>
</dbReference>
<sequence>MKERLISLAWAAPWMLFMGFPLAYALELTDTAQRVGIIGLCALLAAANSAAWLANPLPARNSFTRPFILSHAALAAATAIYLVYATAVGFPYAFMLTSYLLVAWIFQAPSRYIVAGVVPIVAIAGVAAYTEGEPLWMIWYLALLIGFVGMARWGMERSTRERLRRQDAIQRAKAAERARLSTDLHDILGHSLTGVTMVSELAGRLLEAGRVEEAREQLRAVTAQSNEALADVRRIVAATRALSPVEELEEARALLEVARIDADIASEGEPPSGPHSAAAAHVIREGVTNAILHAHPSWVRIRLSPGGVTVTNDGYSAAYAASSAGSGSGLAGLSELVGDEGTLTWGASGSTWTLALAFEATPDTHSS</sequence>
<evidence type="ECO:0000256" key="1">
    <source>
        <dbReference type="ARBA" id="ARBA00022679"/>
    </source>
</evidence>
<evidence type="ECO:0000256" key="2">
    <source>
        <dbReference type="ARBA" id="ARBA00022777"/>
    </source>
</evidence>
<keyword evidence="1" id="KW-0808">Transferase</keyword>
<dbReference type="Gene3D" id="3.30.565.10">
    <property type="entry name" value="Histidine kinase-like ATPase, C-terminal domain"/>
    <property type="match status" value="1"/>
</dbReference>
<evidence type="ECO:0000256" key="4">
    <source>
        <dbReference type="SAM" id="Phobius"/>
    </source>
</evidence>
<evidence type="ECO:0000256" key="3">
    <source>
        <dbReference type="ARBA" id="ARBA00023012"/>
    </source>
</evidence>
<dbReference type="OrthoDB" id="5241784at2"/>
<evidence type="ECO:0000313" key="6">
    <source>
        <dbReference type="EMBL" id="KSW13416.1"/>
    </source>
</evidence>
<organism evidence="6 7">
    <name type="scientific">Schaalia odontolytica</name>
    <dbReference type="NCBI Taxonomy" id="1660"/>
    <lineage>
        <taxon>Bacteria</taxon>
        <taxon>Bacillati</taxon>
        <taxon>Actinomycetota</taxon>
        <taxon>Actinomycetes</taxon>
        <taxon>Actinomycetales</taxon>
        <taxon>Actinomycetaceae</taxon>
        <taxon>Schaalia</taxon>
    </lineage>
</organism>
<keyword evidence="4" id="KW-0812">Transmembrane</keyword>
<reference evidence="6 7" key="1">
    <citation type="submission" date="2015-10" db="EMBL/GenBank/DDBJ databases">
        <title>Draft Genome of Actinomyces odontolyticus subsp. actinosynbacter strain XH001.</title>
        <authorList>
            <person name="Mclean J.S."/>
            <person name="He X."/>
        </authorList>
    </citation>
    <scope>NUCLEOTIDE SEQUENCE [LARGE SCALE GENOMIC DNA]</scope>
    <source>
        <strain evidence="6 7">XH001</strain>
    </source>
</reference>
<dbReference type="SUPFAM" id="SSF55874">
    <property type="entry name" value="ATPase domain of HSP90 chaperone/DNA topoisomerase II/histidine kinase"/>
    <property type="match status" value="1"/>
</dbReference>
<dbReference type="Gene3D" id="1.20.5.1930">
    <property type="match status" value="1"/>
</dbReference>
<keyword evidence="2 6" id="KW-0418">Kinase</keyword>
<feature type="transmembrane region" description="Helical" evidence="4">
    <location>
        <begin position="113"/>
        <end position="130"/>
    </location>
</feature>
<gene>
    <name evidence="6" type="ORF">APY09_03470</name>
</gene>
<dbReference type="InterPro" id="IPR050482">
    <property type="entry name" value="Sensor_HK_TwoCompSys"/>
</dbReference>
<accession>A0A0V8RZH3</accession>
<keyword evidence="3" id="KW-0902">Two-component regulatory system</keyword>
<dbReference type="AlphaFoldDB" id="A0A0V8RZH3"/>
<dbReference type="PANTHER" id="PTHR24421">
    <property type="entry name" value="NITRATE/NITRITE SENSOR PROTEIN NARX-RELATED"/>
    <property type="match status" value="1"/>
</dbReference>
<dbReference type="Proteomes" id="UP000054686">
    <property type="component" value="Unassembled WGS sequence"/>
</dbReference>
<evidence type="ECO:0000313" key="7">
    <source>
        <dbReference type="Proteomes" id="UP000054686"/>
    </source>
</evidence>
<proteinExistence type="predicted"/>
<dbReference type="InterPro" id="IPR036890">
    <property type="entry name" value="HATPase_C_sf"/>
</dbReference>
<keyword evidence="4" id="KW-1133">Transmembrane helix</keyword>
<dbReference type="GO" id="GO:0016020">
    <property type="term" value="C:membrane"/>
    <property type="evidence" value="ECO:0007669"/>
    <property type="project" value="InterPro"/>
</dbReference>
<dbReference type="PANTHER" id="PTHR24421:SF63">
    <property type="entry name" value="SENSOR HISTIDINE KINASE DESK"/>
    <property type="match status" value="1"/>
</dbReference>
<comment type="caution">
    <text evidence="6">The sequence shown here is derived from an EMBL/GenBank/DDBJ whole genome shotgun (WGS) entry which is preliminary data.</text>
</comment>
<dbReference type="GO" id="GO:0046983">
    <property type="term" value="F:protein dimerization activity"/>
    <property type="evidence" value="ECO:0007669"/>
    <property type="project" value="InterPro"/>
</dbReference>